<name>A0ABP0MMK1_9DINO</name>
<evidence type="ECO:0000313" key="5">
    <source>
        <dbReference type="Proteomes" id="UP001642464"/>
    </source>
</evidence>
<evidence type="ECO:0000259" key="3">
    <source>
        <dbReference type="PROSITE" id="PS50222"/>
    </source>
</evidence>
<dbReference type="InterPro" id="IPR011992">
    <property type="entry name" value="EF-hand-dom_pair"/>
</dbReference>
<keyword evidence="5" id="KW-1185">Reference proteome</keyword>
<feature type="domain" description="EF-hand" evidence="3">
    <location>
        <begin position="137"/>
        <end position="154"/>
    </location>
</feature>
<reference evidence="4 5" key="1">
    <citation type="submission" date="2024-02" db="EMBL/GenBank/DDBJ databases">
        <authorList>
            <person name="Chen Y."/>
            <person name="Shah S."/>
            <person name="Dougan E. K."/>
            <person name="Thang M."/>
            <person name="Chan C."/>
        </authorList>
    </citation>
    <scope>NUCLEOTIDE SEQUENCE [LARGE SCALE GENOMIC DNA]</scope>
</reference>
<accession>A0ABP0MMK1</accession>
<proteinExistence type="predicted"/>
<dbReference type="Gene3D" id="1.10.238.10">
    <property type="entry name" value="EF-hand"/>
    <property type="match status" value="1"/>
</dbReference>
<dbReference type="PROSITE" id="PS00018">
    <property type="entry name" value="EF_HAND_1"/>
    <property type="match status" value="2"/>
</dbReference>
<feature type="region of interest" description="Disordered" evidence="2">
    <location>
        <begin position="72"/>
        <end position="154"/>
    </location>
</feature>
<dbReference type="Pfam" id="PF13202">
    <property type="entry name" value="EF-hand_5"/>
    <property type="match status" value="2"/>
</dbReference>
<feature type="compositionally biased region" description="Basic and acidic residues" evidence="2">
    <location>
        <begin position="138"/>
        <end position="154"/>
    </location>
</feature>
<protein>
    <recommendedName>
        <fullName evidence="3">EF-hand domain-containing protein</fullName>
    </recommendedName>
</protein>
<gene>
    <name evidence="4" type="ORF">SCF082_LOCUS28173</name>
</gene>
<feature type="non-terminal residue" evidence="4">
    <location>
        <position position="154"/>
    </location>
</feature>
<evidence type="ECO:0000256" key="2">
    <source>
        <dbReference type="SAM" id="MobiDB-lite"/>
    </source>
</evidence>
<feature type="non-terminal residue" evidence="4">
    <location>
        <position position="1"/>
    </location>
</feature>
<evidence type="ECO:0000256" key="1">
    <source>
        <dbReference type="ARBA" id="ARBA00022837"/>
    </source>
</evidence>
<feature type="domain" description="EF-hand" evidence="3">
    <location>
        <begin position="58"/>
        <end position="84"/>
    </location>
</feature>
<dbReference type="SUPFAM" id="SSF47473">
    <property type="entry name" value="EF-hand"/>
    <property type="match status" value="1"/>
</dbReference>
<dbReference type="EMBL" id="CAXAMM010022152">
    <property type="protein sequence ID" value="CAK9051309.1"/>
    <property type="molecule type" value="Genomic_DNA"/>
</dbReference>
<sequence length="154" mass="15326">AQQSGLVPSMGGSPYASMTGPPVTTMGAYGPPQSVSMGSMAMGSGFGAPPQVSGGDWFSRLDKDGSGALSREEFAQAQQSGLVPSMGGSPYASMTGPPVTTMGAPATYGPPQSVSMGSMAMGSGFGAPPQVSGGDWFSRLDKDGSGALSREEFA</sequence>
<comment type="caution">
    <text evidence="4">The sequence shown here is derived from an EMBL/GenBank/DDBJ whole genome shotgun (WGS) entry which is preliminary data.</text>
</comment>
<evidence type="ECO:0000313" key="4">
    <source>
        <dbReference type="EMBL" id="CAK9051309.1"/>
    </source>
</evidence>
<keyword evidence="1" id="KW-0106">Calcium</keyword>
<dbReference type="InterPro" id="IPR002048">
    <property type="entry name" value="EF_hand_dom"/>
</dbReference>
<dbReference type="InterPro" id="IPR018247">
    <property type="entry name" value="EF_Hand_1_Ca_BS"/>
</dbReference>
<dbReference type="Proteomes" id="UP001642464">
    <property type="component" value="Unassembled WGS sequence"/>
</dbReference>
<organism evidence="4 5">
    <name type="scientific">Durusdinium trenchii</name>
    <dbReference type="NCBI Taxonomy" id="1381693"/>
    <lineage>
        <taxon>Eukaryota</taxon>
        <taxon>Sar</taxon>
        <taxon>Alveolata</taxon>
        <taxon>Dinophyceae</taxon>
        <taxon>Suessiales</taxon>
        <taxon>Symbiodiniaceae</taxon>
        <taxon>Durusdinium</taxon>
    </lineage>
</organism>
<dbReference type="PROSITE" id="PS50222">
    <property type="entry name" value="EF_HAND_2"/>
    <property type="match status" value="2"/>
</dbReference>